<name>A0AAD6BVU4_9EURO</name>
<dbReference type="CDD" id="cd00067">
    <property type="entry name" value="GAL4"/>
    <property type="match status" value="1"/>
</dbReference>
<evidence type="ECO:0000256" key="1">
    <source>
        <dbReference type="ARBA" id="ARBA00004123"/>
    </source>
</evidence>
<dbReference type="PANTHER" id="PTHR37534:SF43">
    <property type="entry name" value="FINGER DOMAIN PROTEIN, PUTATIVE (AFU_ORTHOLOGUE AFUA_1G01850)-RELATED"/>
    <property type="match status" value="1"/>
</dbReference>
<dbReference type="AlphaFoldDB" id="A0AAD6BVU4"/>
<dbReference type="GO" id="GO:0045944">
    <property type="term" value="P:positive regulation of transcription by RNA polymerase II"/>
    <property type="evidence" value="ECO:0007669"/>
    <property type="project" value="TreeGrafter"/>
</dbReference>
<feature type="compositionally biased region" description="Polar residues" evidence="5">
    <location>
        <begin position="95"/>
        <end position="104"/>
    </location>
</feature>
<keyword evidence="2" id="KW-0805">Transcription regulation</keyword>
<dbReference type="Proteomes" id="UP001213681">
    <property type="component" value="Unassembled WGS sequence"/>
</dbReference>
<evidence type="ECO:0008006" key="8">
    <source>
        <dbReference type="Google" id="ProtNLM"/>
    </source>
</evidence>
<sequence length="617" mass="69318">MQATQDQGRLPTSSSLRPVARGPIAYACSQPRTHHAIIQCDETKPICNRCKQRPDKCKYEFKLCWTEGRPFKNKNRQKDKGRQQQPSQAQPSASGTTQEWQSEPTLRPAKPAVNTKLGSVSGRGTGSLDDSVEDEVDRRASLAMSVSTCSDYSVATPRTGSFGWVDQSNSYAYQQDPAGMNWHHWQPVKHQRQPKQPPPPVFQYEWQVPQSILTTASPIISSSESRFFLHHYITNTAGVIFPLSLKANPLSETLLQSAMNSPHLLYAFLACSSSHYISLRGDPTGEMTKSVTKFTNAALNGLRKAMVDPNQASQLSTLTTALALCTSDVISGGMNTWRIHLSGASNLVASVFELQSNDESISTHDPTKLFLIKWFTLLDIFAGVGGLRKSANAGSYWSLPTSNDTGGYIDEWTGYSLDLIPIMSEIGKLARIQRKRSKIMALNDDESEDEAANRQAHLDTAEDIQRIESQIYGLYDRTTQPDLEFNPTTKTTAQEMRHIHRIFLHTNLLHLYRRVQGLPKEHAKPAHAIHMVIELLLKIRPTSMANILCLWPVFTVGCETEDQTQRQIIKERLANMEAFGMGNVQSARKAMAEYWDCEVKERWDIWLEDRGFDLSLF</sequence>
<proteinExistence type="predicted"/>
<comment type="caution">
    <text evidence="6">The sequence shown here is derived from an EMBL/GenBank/DDBJ whole genome shotgun (WGS) entry which is preliminary data.</text>
</comment>
<dbReference type="GO" id="GO:0000976">
    <property type="term" value="F:transcription cis-regulatory region binding"/>
    <property type="evidence" value="ECO:0007669"/>
    <property type="project" value="TreeGrafter"/>
</dbReference>
<dbReference type="GO" id="GO:0005634">
    <property type="term" value="C:nucleus"/>
    <property type="evidence" value="ECO:0007669"/>
    <property type="project" value="UniProtKB-SubCell"/>
</dbReference>
<dbReference type="PANTHER" id="PTHR37534">
    <property type="entry name" value="TRANSCRIPTIONAL ACTIVATOR PROTEIN UGA3"/>
    <property type="match status" value="1"/>
</dbReference>
<comment type="subcellular location">
    <subcellularLocation>
        <location evidence="1">Nucleus</location>
    </subcellularLocation>
</comment>
<evidence type="ECO:0000256" key="4">
    <source>
        <dbReference type="ARBA" id="ARBA00023242"/>
    </source>
</evidence>
<accession>A0AAD6BVU4</accession>
<organism evidence="6 7">
    <name type="scientific">Penicillium daleae</name>
    <dbReference type="NCBI Taxonomy" id="63821"/>
    <lineage>
        <taxon>Eukaryota</taxon>
        <taxon>Fungi</taxon>
        <taxon>Dikarya</taxon>
        <taxon>Ascomycota</taxon>
        <taxon>Pezizomycotina</taxon>
        <taxon>Eurotiomycetes</taxon>
        <taxon>Eurotiomycetidae</taxon>
        <taxon>Eurotiales</taxon>
        <taxon>Aspergillaceae</taxon>
        <taxon>Penicillium</taxon>
    </lineage>
</organism>
<feature type="region of interest" description="Disordered" evidence="5">
    <location>
        <begin position="72"/>
        <end position="134"/>
    </location>
</feature>
<gene>
    <name evidence="6" type="ORF">N7458_012021</name>
</gene>
<evidence type="ECO:0000313" key="7">
    <source>
        <dbReference type="Proteomes" id="UP001213681"/>
    </source>
</evidence>
<keyword evidence="7" id="KW-1185">Reference proteome</keyword>
<evidence type="ECO:0000313" key="6">
    <source>
        <dbReference type="EMBL" id="KAJ5432865.1"/>
    </source>
</evidence>
<keyword evidence="4" id="KW-0539">Nucleus</keyword>
<reference evidence="6" key="1">
    <citation type="submission" date="2022-12" db="EMBL/GenBank/DDBJ databases">
        <authorList>
            <person name="Petersen C."/>
        </authorList>
    </citation>
    <scope>NUCLEOTIDE SEQUENCE</scope>
    <source>
        <strain evidence="6">IBT 16125</strain>
    </source>
</reference>
<dbReference type="RefSeq" id="XP_056760157.1">
    <property type="nucleotide sequence ID" value="XM_056915403.1"/>
</dbReference>
<dbReference type="GeneID" id="81605646"/>
<dbReference type="InterPro" id="IPR021858">
    <property type="entry name" value="Fun_TF"/>
</dbReference>
<feature type="compositionally biased region" description="Low complexity" evidence="5">
    <location>
        <begin position="83"/>
        <end position="94"/>
    </location>
</feature>
<dbReference type="GO" id="GO:0008270">
    <property type="term" value="F:zinc ion binding"/>
    <property type="evidence" value="ECO:0007669"/>
    <property type="project" value="InterPro"/>
</dbReference>
<evidence type="ECO:0000256" key="3">
    <source>
        <dbReference type="ARBA" id="ARBA00023163"/>
    </source>
</evidence>
<reference evidence="6" key="2">
    <citation type="journal article" date="2023" name="IMA Fungus">
        <title>Comparative genomic study of the Penicillium genus elucidates a diverse pangenome and 15 lateral gene transfer events.</title>
        <authorList>
            <person name="Petersen C."/>
            <person name="Sorensen T."/>
            <person name="Nielsen M.R."/>
            <person name="Sondergaard T.E."/>
            <person name="Sorensen J.L."/>
            <person name="Fitzpatrick D.A."/>
            <person name="Frisvad J.C."/>
            <person name="Nielsen K.L."/>
        </authorList>
    </citation>
    <scope>NUCLEOTIDE SEQUENCE</scope>
    <source>
        <strain evidence="6">IBT 16125</strain>
    </source>
</reference>
<dbReference type="InterPro" id="IPR001138">
    <property type="entry name" value="Zn2Cys6_DnaBD"/>
</dbReference>
<evidence type="ECO:0000256" key="2">
    <source>
        <dbReference type="ARBA" id="ARBA00023015"/>
    </source>
</evidence>
<protein>
    <recommendedName>
        <fullName evidence="8">Zn(2)-C6 fungal-type domain-containing protein</fullName>
    </recommendedName>
</protein>
<dbReference type="GO" id="GO:0000981">
    <property type="term" value="F:DNA-binding transcription factor activity, RNA polymerase II-specific"/>
    <property type="evidence" value="ECO:0007669"/>
    <property type="project" value="InterPro"/>
</dbReference>
<keyword evidence="3" id="KW-0804">Transcription</keyword>
<dbReference type="Pfam" id="PF11951">
    <property type="entry name" value="Fungal_trans_2"/>
    <property type="match status" value="1"/>
</dbReference>
<evidence type="ECO:0000256" key="5">
    <source>
        <dbReference type="SAM" id="MobiDB-lite"/>
    </source>
</evidence>
<dbReference type="EMBL" id="JAPVEA010000009">
    <property type="protein sequence ID" value="KAJ5432865.1"/>
    <property type="molecule type" value="Genomic_DNA"/>
</dbReference>